<dbReference type="AlphaFoldDB" id="A0A9D2MAF3"/>
<evidence type="ECO:0000313" key="11">
    <source>
        <dbReference type="Proteomes" id="UP000824208"/>
    </source>
</evidence>
<evidence type="ECO:0000256" key="7">
    <source>
        <dbReference type="ARBA" id="ARBA00049158"/>
    </source>
</evidence>
<evidence type="ECO:0000256" key="2">
    <source>
        <dbReference type="ARBA" id="ARBA00009152"/>
    </source>
</evidence>
<proteinExistence type="inferred from homology"/>
<dbReference type="InterPro" id="IPR010140">
    <property type="entry name" value="Histidinol_P_phosphatase_HisJ"/>
</dbReference>
<evidence type="ECO:0000256" key="5">
    <source>
        <dbReference type="ARBA" id="ARBA00022801"/>
    </source>
</evidence>
<evidence type="ECO:0000256" key="1">
    <source>
        <dbReference type="ARBA" id="ARBA00004970"/>
    </source>
</evidence>
<evidence type="ECO:0000256" key="8">
    <source>
        <dbReference type="RuleBase" id="RU366003"/>
    </source>
</evidence>
<comment type="catalytic activity">
    <reaction evidence="7 8">
        <text>L-histidinol phosphate + H2O = L-histidinol + phosphate</text>
        <dbReference type="Rhea" id="RHEA:14465"/>
        <dbReference type="ChEBI" id="CHEBI:15377"/>
        <dbReference type="ChEBI" id="CHEBI:43474"/>
        <dbReference type="ChEBI" id="CHEBI:57699"/>
        <dbReference type="ChEBI" id="CHEBI:57980"/>
        <dbReference type="EC" id="3.1.3.15"/>
    </reaction>
</comment>
<feature type="domain" description="PHP" evidence="9">
    <location>
        <begin position="5"/>
        <end position="196"/>
    </location>
</feature>
<dbReference type="PANTHER" id="PTHR21039:SF0">
    <property type="entry name" value="HISTIDINOL-PHOSPHATASE"/>
    <property type="match status" value="1"/>
</dbReference>
<dbReference type="EMBL" id="DWYC01000036">
    <property type="protein sequence ID" value="HJB56603.1"/>
    <property type="molecule type" value="Genomic_DNA"/>
</dbReference>
<evidence type="ECO:0000259" key="9">
    <source>
        <dbReference type="Pfam" id="PF02811"/>
    </source>
</evidence>
<evidence type="ECO:0000256" key="4">
    <source>
        <dbReference type="ARBA" id="ARBA00022605"/>
    </source>
</evidence>
<dbReference type="InterPro" id="IPR004013">
    <property type="entry name" value="PHP_dom"/>
</dbReference>
<dbReference type="NCBIfam" id="TIGR01856">
    <property type="entry name" value="hisJ_fam"/>
    <property type="match status" value="1"/>
</dbReference>
<keyword evidence="5 8" id="KW-0378">Hydrolase</keyword>
<dbReference type="Proteomes" id="UP000824208">
    <property type="component" value="Unassembled WGS sequence"/>
</dbReference>
<dbReference type="Gene3D" id="3.20.20.140">
    <property type="entry name" value="Metal-dependent hydrolases"/>
    <property type="match status" value="1"/>
</dbReference>
<dbReference type="PANTHER" id="PTHR21039">
    <property type="entry name" value="HISTIDINOL PHOSPHATASE-RELATED"/>
    <property type="match status" value="1"/>
</dbReference>
<dbReference type="GO" id="GO:0005737">
    <property type="term" value="C:cytoplasm"/>
    <property type="evidence" value="ECO:0007669"/>
    <property type="project" value="TreeGrafter"/>
</dbReference>
<dbReference type="EC" id="3.1.3.15" evidence="3 8"/>
<protein>
    <recommendedName>
        <fullName evidence="3 8">Histidinol-phosphatase</fullName>
        <shortName evidence="8">HolPase</shortName>
        <ecNumber evidence="3 8">3.1.3.15</ecNumber>
    </recommendedName>
</protein>
<dbReference type="GO" id="GO:0000105">
    <property type="term" value="P:L-histidine biosynthetic process"/>
    <property type="evidence" value="ECO:0007669"/>
    <property type="project" value="UniProtKB-UniRule"/>
</dbReference>
<dbReference type="GO" id="GO:0004401">
    <property type="term" value="F:histidinol-phosphatase activity"/>
    <property type="evidence" value="ECO:0007669"/>
    <property type="project" value="UniProtKB-UniRule"/>
</dbReference>
<evidence type="ECO:0000313" key="10">
    <source>
        <dbReference type="EMBL" id="HJB56603.1"/>
    </source>
</evidence>
<gene>
    <name evidence="10" type="ORF">H9714_03530</name>
</gene>
<reference evidence="10" key="1">
    <citation type="journal article" date="2021" name="PeerJ">
        <title>Extensive microbial diversity within the chicken gut microbiome revealed by metagenomics and culture.</title>
        <authorList>
            <person name="Gilroy R."/>
            <person name="Ravi A."/>
            <person name="Getino M."/>
            <person name="Pursley I."/>
            <person name="Horton D.L."/>
            <person name="Alikhan N.F."/>
            <person name="Baker D."/>
            <person name="Gharbi K."/>
            <person name="Hall N."/>
            <person name="Watson M."/>
            <person name="Adriaenssens E.M."/>
            <person name="Foster-Nyarko E."/>
            <person name="Jarju S."/>
            <person name="Secka A."/>
            <person name="Antonio M."/>
            <person name="Oren A."/>
            <person name="Chaudhuri R.R."/>
            <person name="La Ragione R."/>
            <person name="Hildebrand F."/>
            <person name="Pallen M.J."/>
        </authorList>
    </citation>
    <scope>NUCLEOTIDE SEQUENCE</scope>
    <source>
        <strain evidence="10">CHK189-11263</strain>
    </source>
</reference>
<keyword evidence="4 8" id="KW-0028">Amino-acid biosynthesis</keyword>
<organism evidence="10 11">
    <name type="scientific">Candidatus Flavonifractor intestinipullorum</name>
    <dbReference type="NCBI Taxonomy" id="2838587"/>
    <lineage>
        <taxon>Bacteria</taxon>
        <taxon>Bacillati</taxon>
        <taxon>Bacillota</taxon>
        <taxon>Clostridia</taxon>
        <taxon>Eubacteriales</taxon>
        <taxon>Oscillospiraceae</taxon>
        <taxon>Flavonifractor</taxon>
    </lineage>
</organism>
<evidence type="ECO:0000256" key="6">
    <source>
        <dbReference type="ARBA" id="ARBA00023102"/>
    </source>
</evidence>
<sequence length="264" mass="29782">MYLIDYHTHSRLSPDADHPLTELAGAAVRAGLSELCVTDHYDRLTLDGRWEEPYDWAPALEQYRQAAGQFAGRLTLRLGIEYGGAPFDPEYARAMLARPEVDFVIGSLHNRSPQAGGADFYCGPYDTPEQCYAALDDYFASMERLVELPDCYDVVGHIIYPLRYMPETITLDRYWGRIDAILRRVVETGRGIELNTYCGKTIAPWRGVLERYRAHGGERITVGSDAHAPERVGLGVKEAYALLAGCGFRYLSVYEKHTPRQIKL</sequence>
<dbReference type="SUPFAM" id="SSF89550">
    <property type="entry name" value="PHP domain-like"/>
    <property type="match status" value="1"/>
</dbReference>
<comment type="similarity">
    <text evidence="2 8">Belongs to the PHP hydrolase family. HisK subfamily.</text>
</comment>
<keyword evidence="6 8" id="KW-0368">Histidine biosynthesis</keyword>
<accession>A0A9D2MAF3</accession>
<comment type="pathway">
    <text evidence="1 8">Amino-acid biosynthesis; L-histidine biosynthesis; L-histidine from 5-phospho-alpha-D-ribose 1-diphosphate: step 8/9.</text>
</comment>
<comment type="caution">
    <text evidence="10">The sequence shown here is derived from an EMBL/GenBank/DDBJ whole genome shotgun (WGS) entry which is preliminary data.</text>
</comment>
<evidence type="ECO:0000256" key="3">
    <source>
        <dbReference type="ARBA" id="ARBA00013085"/>
    </source>
</evidence>
<dbReference type="InterPro" id="IPR016195">
    <property type="entry name" value="Pol/histidinol_Pase-like"/>
</dbReference>
<dbReference type="Pfam" id="PF02811">
    <property type="entry name" value="PHP"/>
    <property type="match status" value="1"/>
</dbReference>
<name>A0A9D2MAF3_9FIRM</name>
<reference evidence="10" key="2">
    <citation type="submission" date="2021-04" db="EMBL/GenBank/DDBJ databases">
        <authorList>
            <person name="Gilroy R."/>
        </authorList>
    </citation>
    <scope>NUCLEOTIDE SEQUENCE</scope>
    <source>
        <strain evidence="10">CHK189-11263</strain>
    </source>
</reference>